<evidence type="ECO:0000313" key="2">
    <source>
        <dbReference type="EMBL" id="MXQ54498.1"/>
    </source>
</evidence>
<protein>
    <submittedName>
        <fullName evidence="2">IS3 family transposase</fullName>
    </submittedName>
</protein>
<dbReference type="GO" id="GO:0015074">
    <property type="term" value="P:DNA integration"/>
    <property type="evidence" value="ECO:0007669"/>
    <property type="project" value="InterPro"/>
</dbReference>
<dbReference type="EMBL" id="WUUL01000008">
    <property type="protein sequence ID" value="MXQ54498.1"/>
    <property type="molecule type" value="Genomic_DNA"/>
</dbReference>
<accession>A0A6I4VVA9</accession>
<proteinExistence type="predicted"/>
<evidence type="ECO:0000259" key="1">
    <source>
        <dbReference type="Pfam" id="PF13333"/>
    </source>
</evidence>
<gene>
    <name evidence="2" type="ORF">GSM42_12395</name>
</gene>
<feature type="domain" description="Integrase catalytic" evidence="1">
    <location>
        <begin position="14"/>
        <end position="42"/>
    </location>
</feature>
<dbReference type="Pfam" id="PF13333">
    <property type="entry name" value="rve_2"/>
    <property type="match status" value="1"/>
</dbReference>
<organism evidence="2 3">
    <name type="scientific">Shimazuella alba</name>
    <dbReference type="NCBI Taxonomy" id="2690964"/>
    <lineage>
        <taxon>Bacteria</taxon>
        <taxon>Bacillati</taxon>
        <taxon>Bacillota</taxon>
        <taxon>Bacilli</taxon>
        <taxon>Bacillales</taxon>
        <taxon>Thermoactinomycetaceae</taxon>
        <taxon>Shimazuella</taxon>
    </lineage>
</organism>
<sequence length="44" mass="5416">MFLVSVPKSNYDCMVKDYIHYYNRVRIREKLNYLSPIDYRKQVG</sequence>
<dbReference type="InterPro" id="IPR001584">
    <property type="entry name" value="Integrase_cat-core"/>
</dbReference>
<dbReference type="Proteomes" id="UP000430692">
    <property type="component" value="Unassembled WGS sequence"/>
</dbReference>
<evidence type="ECO:0000313" key="3">
    <source>
        <dbReference type="Proteomes" id="UP000430692"/>
    </source>
</evidence>
<comment type="caution">
    <text evidence="2">The sequence shown here is derived from an EMBL/GenBank/DDBJ whole genome shotgun (WGS) entry which is preliminary data.</text>
</comment>
<dbReference type="AlphaFoldDB" id="A0A6I4VVA9"/>
<reference evidence="2 3" key="1">
    <citation type="submission" date="2019-12" db="EMBL/GenBank/DDBJ databases">
        <title>Whole-genome analyses of novel actinobacteria.</title>
        <authorList>
            <person name="Sahin N."/>
            <person name="Saygin H."/>
        </authorList>
    </citation>
    <scope>NUCLEOTIDE SEQUENCE [LARGE SCALE GENOMIC DNA]</scope>
    <source>
        <strain evidence="2 3">KC615</strain>
    </source>
</reference>
<keyword evidence="3" id="KW-1185">Reference proteome</keyword>
<name>A0A6I4VVA9_9BACL</name>